<organism evidence="2 3">
    <name type="scientific">Plakobranchus ocellatus</name>
    <dbReference type="NCBI Taxonomy" id="259542"/>
    <lineage>
        <taxon>Eukaryota</taxon>
        <taxon>Metazoa</taxon>
        <taxon>Spiralia</taxon>
        <taxon>Lophotrochozoa</taxon>
        <taxon>Mollusca</taxon>
        <taxon>Gastropoda</taxon>
        <taxon>Heterobranchia</taxon>
        <taxon>Euthyneura</taxon>
        <taxon>Panpulmonata</taxon>
        <taxon>Sacoglossa</taxon>
        <taxon>Placobranchoidea</taxon>
        <taxon>Plakobranchidae</taxon>
        <taxon>Plakobranchus</taxon>
    </lineage>
</organism>
<evidence type="ECO:0000313" key="3">
    <source>
        <dbReference type="Proteomes" id="UP000735302"/>
    </source>
</evidence>
<evidence type="ECO:0008006" key="4">
    <source>
        <dbReference type="Google" id="ProtNLM"/>
    </source>
</evidence>
<evidence type="ECO:0000256" key="1">
    <source>
        <dbReference type="SAM" id="SignalP"/>
    </source>
</evidence>
<name>A0AAV4B3V2_9GAST</name>
<sequence length="86" mass="9566">MVMMIMMVMVMMISNGDDDNDGYTALIGNSDDAALCKNRPIRPSASPIQCLRSSLRHQRHSIDDGPIWKMIRRRFDGGSVRNGAVA</sequence>
<feature type="chain" id="PRO_5043618505" description="Secreted protein" evidence="1">
    <location>
        <begin position="17"/>
        <end position="86"/>
    </location>
</feature>
<keyword evidence="3" id="KW-1185">Reference proteome</keyword>
<keyword evidence="1" id="KW-0732">Signal</keyword>
<proteinExistence type="predicted"/>
<dbReference type="Proteomes" id="UP000735302">
    <property type="component" value="Unassembled WGS sequence"/>
</dbReference>
<protein>
    <recommendedName>
        <fullName evidence="4">Secreted protein</fullName>
    </recommendedName>
</protein>
<gene>
    <name evidence="2" type="ORF">PoB_004039200</name>
</gene>
<dbReference type="EMBL" id="BLXT01004515">
    <property type="protein sequence ID" value="GFO13887.1"/>
    <property type="molecule type" value="Genomic_DNA"/>
</dbReference>
<reference evidence="2 3" key="1">
    <citation type="journal article" date="2021" name="Elife">
        <title>Chloroplast acquisition without the gene transfer in kleptoplastic sea slugs, Plakobranchus ocellatus.</title>
        <authorList>
            <person name="Maeda T."/>
            <person name="Takahashi S."/>
            <person name="Yoshida T."/>
            <person name="Shimamura S."/>
            <person name="Takaki Y."/>
            <person name="Nagai Y."/>
            <person name="Toyoda A."/>
            <person name="Suzuki Y."/>
            <person name="Arimoto A."/>
            <person name="Ishii H."/>
            <person name="Satoh N."/>
            <person name="Nishiyama T."/>
            <person name="Hasebe M."/>
            <person name="Maruyama T."/>
            <person name="Minagawa J."/>
            <person name="Obokata J."/>
            <person name="Shigenobu S."/>
        </authorList>
    </citation>
    <scope>NUCLEOTIDE SEQUENCE [LARGE SCALE GENOMIC DNA]</scope>
</reference>
<accession>A0AAV4B3V2</accession>
<feature type="signal peptide" evidence="1">
    <location>
        <begin position="1"/>
        <end position="16"/>
    </location>
</feature>
<dbReference type="AlphaFoldDB" id="A0AAV4B3V2"/>
<comment type="caution">
    <text evidence="2">The sequence shown here is derived from an EMBL/GenBank/DDBJ whole genome shotgun (WGS) entry which is preliminary data.</text>
</comment>
<evidence type="ECO:0000313" key="2">
    <source>
        <dbReference type="EMBL" id="GFO13887.1"/>
    </source>
</evidence>